<evidence type="ECO:0000313" key="5">
    <source>
        <dbReference type="EMBL" id="MBD3923258.1"/>
    </source>
</evidence>
<keyword evidence="3" id="KW-0804">Transcription</keyword>
<dbReference type="SUPFAM" id="SSF46689">
    <property type="entry name" value="Homeodomain-like"/>
    <property type="match status" value="1"/>
</dbReference>
<dbReference type="EMBL" id="JACXYZ010000001">
    <property type="protein sequence ID" value="MBD3923258.1"/>
    <property type="molecule type" value="Genomic_DNA"/>
</dbReference>
<accession>A0ABR8N521</accession>
<dbReference type="Proteomes" id="UP000618818">
    <property type="component" value="Unassembled WGS sequence"/>
</dbReference>
<protein>
    <submittedName>
        <fullName evidence="5">TetR family transcriptional regulator</fullName>
    </submittedName>
</protein>
<keyword evidence="1" id="KW-0805">Transcription regulation</keyword>
<sequence>MQVTERSAAATARRAQVLEATIDVVAEDGFAKASFARICERAGLSSTRLISYHFAGKAELVAALVEHVVAGIGDHVGALVMAAETPGERLRAYIEGVVGYADTHRAPMSALLQVVMSGAWGDGRPAPSDVSHLERILADGQRSGAMREFDTHVMASTIQRAVEAVPFQLEADADLDCTAYAAELVELFDRATRADQ</sequence>
<dbReference type="InterPro" id="IPR036271">
    <property type="entry name" value="Tet_transcr_reg_TetR-rel_C_sf"/>
</dbReference>
<dbReference type="PANTHER" id="PTHR30055">
    <property type="entry name" value="HTH-TYPE TRANSCRIPTIONAL REGULATOR RUTR"/>
    <property type="match status" value="1"/>
</dbReference>
<dbReference type="InterPro" id="IPR050109">
    <property type="entry name" value="HTH-type_TetR-like_transc_reg"/>
</dbReference>
<keyword evidence="6" id="KW-1185">Reference proteome</keyword>
<dbReference type="InterPro" id="IPR001647">
    <property type="entry name" value="HTH_TetR"/>
</dbReference>
<evidence type="ECO:0000259" key="4">
    <source>
        <dbReference type="Pfam" id="PF00440"/>
    </source>
</evidence>
<dbReference type="InterPro" id="IPR009057">
    <property type="entry name" value="Homeodomain-like_sf"/>
</dbReference>
<proteinExistence type="predicted"/>
<dbReference type="Gene3D" id="1.10.10.60">
    <property type="entry name" value="Homeodomain-like"/>
    <property type="match status" value="1"/>
</dbReference>
<reference evidence="5 6" key="1">
    <citation type="submission" date="2020-09" db="EMBL/GenBank/DDBJ databases">
        <title>novel species in genus Nocardioides.</title>
        <authorList>
            <person name="Zhang G."/>
        </authorList>
    </citation>
    <scope>NUCLEOTIDE SEQUENCE [LARGE SCALE GENOMIC DNA]</scope>
    <source>
        <strain evidence="5 6">KCTC 39551</strain>
    </source>
</reference>
<dbReference type="SUPFAM" id="SSF48498">
    <property type="entry name" value="Tetracyclin repressor-like, C-terminal domain"/>
    <property type="match status" value="1"/>
</dbReference>
<evidence type="ECO:0000256" key="1">
    <source>
        <dbReference type="ARBA" id="ARBA00023015"/>
    </source>
</evidence>
<evidence type="ECO:0000256" key="2">
    <source>
        <dbReference type="ARBA" id="ARBA00023125"/>
    </source>
</evidence>
<evidence type="ECO:0000313" key="6">
    <source>
        <dbReference type="Proteomes" id="UP000618818"/>
    </source>
</evidence>
<dbReference type="Gene3D" id="1.10.357.10">
    <property type="entry name" value="Tetracycline Repressor, domain 2"/>
    <property type="match status" value="1"/>
</dbReference>
<organism evidence="5 6">
    <name type="scientific">Nocardioides cavernae</name>
    <dbReference type="NCBI Taxonomy" id="1921566"/>
    <lineage>
        <taxon>Bacteria</taxon>
        <taxon>Bacillati</taxon>
        <taxon>Actinomycetota</taxon>
        <taxon>Actinomycetes</taxon>
        <taxon>Propionibacteriales</taxon>
        <taxon>Nocardioidaceae</taxon>
        <taxon>Nocardioides</taxon>
    </lineage>
</organism>
<comment type="caution">
    <text evidence="5">The sequence shown here is derived from an EMBL/GenBank/DDBJ whole genome shotgun (WGS) entry which is preliminary data.</text>
</comment>
<dbReference type="PANTHER" id="PTHR30055:SF234">
    <property type="entry name" value="HTH-TYPE TRANSCRIPTIONAL REGULATOR BETI"/>
    <property type="match status" value="1"/>
</dbReference>
<keyword evidence="2" id="KW-0238">DNA-binding</keyword>
<name>A0ABR8N521_9ACTN</name>
<gene>
    <name evidence="5" type="ORF">IEZ26_01380</name>
</gene>
<evidence type="ECO:0000256" key="3">
    <source>
        <dbReference type="ARBA" id="ARBA00023163"/>
    </source>
</evidence>
<feature type="domain" description="HTH tetR-type" evidence="4">
    <location>
        <begin position="18"/>
        <end position="64"/>
    </location>
</feature>
<dbReference type="Pfam" id="PF00440">
    <property type="entry name" value="TetR_N"/>
    <property type="match status" value="1"/>
</dbReference>
<dbReference type="RefSeq" id="WP_191193146.1">
    <property type="nucleotide sequence ID" value="NZ_JACXYZ010000001.1"/>
</dbReference>